<keyword evidence="4" id="KW-0460">Magnesium</keyword>
<keyword evidence="6" id="KW-0436">Ligase</keyword>
<comment type="catalytic activity">
    <reaction evidence="4">
        <text>(6S)-5-formyl-5,6,7,8-tetrahydrofolate + ATP = (6R)-5,10-methenyltetrahydrofolate + ADP + phosphate</text>
        <dbReference type="Rhea" id="RHEA:10488"/>
        <dbReference type="ChEBI" id="CHEBI:30616"/>
        <dbReference type="ChEBI" id="CHEBI:43474"/>
        <dbReference type="ChEBI" id="CHEBI:57455"/>
        <dbReference type="ChEBI" id="CHEBI:57457"/>
        <dbReference type="ChEBI" id="CHEBI:456216"/>
        <dbReference type="EC" id="6.3.3.2"/>
    </reaction>
</comment>
<dbReference type="InterPro" id="IPR024185">
    <property type="entry name" value="FTHF_cligase-like_sf"/>
</dbReference>
<dbReference type="GO" id="GO:0005524">
    <property type="term" value="F:ATP binding"/>
    <property type="evidence" value="ECO:0007669"/>
    <property type="project" value="UniProtKB-KW"/>
</dbReference>
<evidence type="ECO:0000256" key="4">
    <source>
        <dbReference type="RuleBase" id="RU361279"/>
    </source>
</evidence>
<dbReference type="Pfam" id="PF01812">
    <property type="entry name" value="5-FTHF_cyc-lig"/>
    <property type="match status" value="1"/>
</dbReference>
<dbReference type="InterPro" id="IPR002698">
    <property type="entry name" value="FTHF_cligase"/>
</dbReference>
<accession>A0A9X1Y948</accession>
<name>A0A9X1Y948_9PROT</name>
<dbReference type="PANTHER" id="PTHR23407:SF1">
    <property type="entry name" value="5-FORMYLTETRAHYDROFOLATE CYCLO-LIGASE"/>
    <property type="match status" value="1"/>
</dbReference>
<comment type="similarity">
    <text evidence="1 4">Belongs to the 5-formyltetrahydrofolate cyclo-ligase family.</text>
</comment>
<feature type="compositionally biased region" description="Low complexity" evidence="5">
    <location>
        <begin position="1"/>
        <end position="20"/>
    </location>
</feature>
<dbReference type="RefSeq" id="WP_248667528.1">
    <property type="nucleotide sequence ID" value="NZ_JALPRX010000057.1"/>
</dbReference>
<keyword evidence="3 4" id="KW-0067">ATP-binding</keyword>
<feature type="region of interest" description="Disordered" evidence="5">
    <location>
        <begin position="1"/>
        <end position="35"/>
    </location>
</feature>
<organism evidence="6 7">
    <name type="scientific">Roseomonas acroporae</name>
    <dbReference type="NCBI Taxonomy" id="2937791"/>
    <lineage>
        <taxon>Bacteria</taxon>
        <taxon>Pseudomonadati</taxon>
        <taxon>Pseudomonadota</taxon>
        <taxon>Alphaproteobacteria</taxon>
        <taxon>Acetobacterales</taxon>
        <taxon>Roseomonadaceae</taxon>
        <taxon>Roseomonas</taxon>
    </lineage>
</organism>
<dbReference type="GO" id="GO:0035999">
    <property type="term" value="P:tetrahydrofolate interconversion"/>
    <property type="evidence" value="ECO:0007669"/>
    <property type="project" value="TreeGrafter"/>
</dbReference>
<proteinExistence type="inferred from homology"/>
<keyword evidence="2 4" id="KW-0547">Nucleotide-binding</keyword>
<dbReference type="Gene3D" id="3.40.50.10420">
    <property type="entry name" value="NagB/RpiA/CoA transferase-like"/>
    <property type="match status" value="1"/>
</dbReference>
<evidence type="ECO:0000256" key="5">
    <source>
        <dbReference type="SAM" id="MobiDB-lite"/>
    </source>
</evidence>
<dbReference type="GO" id="GO:0009396">
    <property type="term" value="P:folic acid-containing compound biosynthetic process"/>
    <property type="evidence" value="ECO:0007669"/>
    <property type="project" value="TreeGrafter"/>
</dbReference>
<evidence type="ECO:0000313" key="6">
    <source>
        <dbReference type="EMBL" id="MCK8785408.1"/>
    </source>
</evidence>
<dbReference type="EC" id="6.3.3.2" evidence="4"/>
<evidence type="ECO:0000256" key="2">
    <source>
        <dbReference type="ARBA" id="ARBA00022741"/>
    </source>
</evidence>
<dbReference type="GO" id="GO:0046872">
    <property type="term" value="F:metal ion binding"/>
    <property type="evidence" value="ECO:0007669"/>
    <property type="project" value="UniProtKB-KW"/>
</dbReference>
<evidence type="ECO:0000256" key="3">
    <source>
        <dbReference type="ARBA" id="ARBA00022840"/>
    </source>
</evidence>
<dbReference type="EMBL" id="JALPRX010000057">
    <property type="protein sequence ID" value="MCK8785408.1"/>
    <property type="molecule type" value="Genomic_DNA"/>
</dbReference>
<feature type="compositionally biased region" description="Pro residues" evidence="5">
    <location>
        <begin position="21"/>
        <end position="30"/>
    </location>
</feature>
<sequence length="218" mass="22498">MAAPHPFPGSAAGPPADAPSIPDPGIPDPGIPDLHSLKAGARRAALAARAAAADPAHGARLAAHVLREAPPPAGAVIGGFWPMGDEIDPRPLLEVLAARGYAIALPVTPPRGQPLGFRRWRPGEALARGPLGTRQPAAGEAMRPDWLLVPLLAFDRAGRRLGYGGGYYDRTLPLLPGAVPLGVAHAGQEMAEVPAGPEDFRLPRIATERGIVTCGEIG</sequence>
<dbReference type="PANTHER" id="PTHR23407">
    <property type="entry name" value="ATPASE INHIBITOR/5-FORMYLTETRAHYDROFOLATE CYCLO-LIGASE"/>
    <property type="match status" value="1"/>
</dbReference>
<dbReference type="AlphaFoldDB" id="A0A9X1Y948"/>
<dbReference type="Proteomes" id="UP001139516">
    <property type="component" value="Unassembled WGS sequence"/>
</dbReference>
<gene>
    <name evidence="6" type="ORF">M0638_13540</name>
</gene>
<keyword evidence="4" id="KW-0479">Metal-binding</keyword>
<comment type="caution">
    <text evidence="6">The sequence shown here is derived from an EMBL/GenBank/DDBJ whole genome shotgun (WGS) entry which is preliminary data.</text>
</comment>
<comment type="cofactor">
    <cofactor evidence="4">
        <name>Mg(2+)</name>
        <dbReference type="ChEBI" id="CHEBI:18420"/>
    </cofactor>
</comment>
<evidence type="ECO:0000256" key="1">
    <source>
        <dbReference type="ARBA" id="ARBA00010638"/>
    </source>
</evidence>
<dbReference type="InterPro" id="IPR037171">
    <property type="entry name" value="NagB/RpiA_transferase-like"/>
</dbReference>
<keyword evidence="7" id="KW-1185">Reference proteome</keyword>
<evidence type="ECO:0000313" key="7">
    <source>
        <dbReference type="Proteomes" id="UP001139516"/>
    </source>
</evidence>
<dbReference type="NCBIfam" id="TIGR02727">
    <property type="entry name" value="MTHFS_bact"/>
    <property type="match status" value="1"/>
</dbReference>
<protein>
    <recommendedName>
        <fullName evidence="4">5-formyltetrahydrofolate cyclo-ligase</fullName>
        <ecNumber evidence="4">6.3.3.2</ecNumber>
    </recommendedName>
</protein>
<dbReference type="GO" id="GO:0030272">
    <property type="term" value="F:5-formyltetrahydrofolate cyclo-ligase activity"/>
    <property type="evidence" value="ECO:0007669"/>
    <property type="project" value="UniProtKB-EC"/>
</dbReference>
<dbReference type="SUPFAM" id="SSF100950">
    <property type="entry name" value="NagB/RpiA/CoA transferase-like"/>
    <property type="match status" value="1"/>
</dbReference>
<reference evidence="6" key="1">
    <citation type="submission" date="2022-04" db="EMBL/GenBank/DDBJ databases">
        <title>Roseomonas acroporae sp. nov., isolated from coral Acropora digitifera.</title>
        <authorList>
            <person name="Sun H."/>
        </authorList>
    </citation>
    <scope>NUCLEOTIDE SEQUENCE</scope>
    <source>
        <strain evidence="6">NAR14</strain>
    </source>
</reference>